<dbReference type="RefSeq" id="XP_002289938.1">
    <property type="nucleotide sequence ID" value="XM_002289902.1"/>
</dbReference>
<keyword evidence="3" id="KW-0539">Nucleus</keyword>
<dbReference type="InterPro" id="IPR036390">
    <property type="entry name" value="WH_DNA-bd_sf"/>
</dbReference>
<dbReference type="SUPFAM" id="SSF46785">
    <property type="entry name" value="Winged helix' DNA-binding domain"/>
    <property type="match status" value="1"/>
</dbReference>
<evidence type="ECO:0000259" key="6">
    <source>
        <dbReference type="SMART" id="SM00415"/>
    </source>
</evidence>
<dbReference type="PANTHER" id="PTHR10015:SF206">
    <property type="entry name" value="HSF-TYPE DNA-BINDING DOMAIN-CONTAINING PROTEIN"/>
    <property type="match status" value="1"/>
</dbReference>
<dbReference type="SMART" id="SM00415">
    <property type="entry name" value="HSF"/>
    <property type="match status" value="1"/>
</dbReference>
<gene>
    <name evidence="7" type="primary">HSF2</name>
    <name evidence="7" type="ORF">THAPSDRAFT_22414</name>
</gene>
<accession>B8C083</accession>
<dbReference type="InterPro" id="IPR036388">
    <property type="entry name" value="WH-like_DNA-bd_sf"/>
</dbReference>
<evidence type="ECO:0000256" key="2">
    <source>
        <dbReference type="ARBA" id="ARBA00023125"/>
    </source>
</evidence>
<dbReference type="PRINTS" id="PR00056">
    <property type="entry name" value="HSFDOMAIN"/>
</dbReference>
<dbReference type="Gene3D" id="1.10.10.10">
    <property type="entry name" value="Winged helix-like DNA-binding domain superfamily/Winged helix DNA-binding domain"/>
    <property type="match status" value="1"/>
</dbReference>
<dbReference type="PaxDb" id="35128-Thaps22414"/>
<keyword evidence="8" id="KW-1185">Reference proteome</keyword>
<sequence length="473" mass="50808">MSLQDRSPEEREAASIVVGLSVPALSSMKNSTKRSREEDDDNDDTSELQSNTIFPASKKTAIDGVEELDATGLVFAPPVLKPAPYFYYSDHSLEEDDDPLTPVTAAGRVPTFPAKMHAILSNPKLHHIVAWAPHGRSWRILKPRQFECYVLPKYFEHSKFSSFVRQANGWGFRRFSQGYDRNAYYHEYFLRSMPHLCKKMRRPKVAEKKALGPDMEPDLQAISAEFPVANKPVSREILIVQRTIEEGPRARMPVHWATCSSPPRAVPRAVNSASSAVSSESNVDTKPAALSLANVASLGGDIAGGNNGPMMNYLQSLQQQCGARGMLGGNGMPLAGMGNAQVPSAANCGNPGGMTDAQFAAGFMAATQYHNDHIRNMFGSAFIRGMPLQDSSGGVVTTNNAAAASSSAAAGTSAAAGANYLHLLNRPNPSITASTADQVPTRNNQATSNGLSMEQLQAYQAASFQFTRGGGGL</sequence>
<evidence type="ECO:0000256" key="3">
    <source>
        <dbReference type="ARBA" id="ARBA00023242"/>
    </source>
</evidence>
<proteinExistence type="inferred from homology"/>
<evidence type="ECO:0000256" key="5">
    <source>
        <dbReference type="SAM" id="MobiDB-lite"/>
    </source>
</evidence>
<dbReference type="PANTHER" id="PTHR10015">
    <property type="entry name" value="HEAT SHOCK TRANSCRIPTION FACTOR"/>
    <property type="match status" value="1"/>
</dbReference>
<evidence type="ECO:0000256" key="4">
    <source>
        <dbReference type="RuleBase" id="RU004020"/>
    </source>
</evidence>
<comment type="similarity">
    <text evidence="4">Belongs to the HSF family.</text>
</comment>
<dbReference type="Proteomes" id="UP000001449">
    <property type="component" value="Chromosome 4"/>
</dbReference>
<dbReference type="InParanoid" id="B8C083"/>
<evidence type="ECO:0000313" key="7">
    <source>
        <dbReference type="EMBL" id="EED93475.1"/>
    </source>
</evidence>
<dbReference type="FunFam" id="1.10.10.10:FF:000479">
    <property type="entry name" value="Predicted protein"/>
    <property type="match status" value="1"/>
</dbReference>
<comment type="subcellular location">
    <subcellularLocation>
        <location evidence="1">Nucleus</location>
    </subcellularLocation>
</comment>
<dbReference type="GeneID" id="7443766"/>
<dbReference type="GO" id="GO:0003700">
    <property type="term" value="F:DNA-binding transcription factor activity"/>
    <property type="evidence" value="ECO:0007669"/>
    <property type="project" value="InterPro"/>
</dbReference>
<dbReference type="AlphaFoldDB" id="B8C083"/>
<dbReference type="KEGG" id="tps:THAPSDRAFT_22414"/>
<dbReference type="STRING" id="35128.B8C083"/>
<organism evidence="7 8">
    <name type="scientific">Thalassiosira pseudonana</name>
    <name type="common">Marine diatom</name>
    <name type="synonym">Cyclotella nana</name>
    <dbReference type="NCBI Taxonomy" id="35128"/>
    <lineage>
        <taxon>Eukaryota</taxon>
        <taxon>Sar</taxon>
        <taxon>Stramenopiles</taxon>
        <taxon>Ochrophyta</taxon>
        <taxon>Bacillariophyta</taxon>
        <taxon>Coscinodiscophyceae</taxon>
        <taxon>Thalassiosirophycidae</taxon>
        <taxon>Thalassiosirales</taxon>
        <taxon>Thalassiosiraceae</taxon>
        <taxon>Thalassiosira</taxon>
    </lineage>
</organism>
<reference evidence="7 8" key="1">
    <citation type="journal article" date="2004" name="Science">
        <title>The genome of the diatom Thalassiosira pseudonana: ecology, evolution, and metabolism.</title>
        <authorList>
            <person name="Armbrust E.V."/>
            <person name="Berges J.A."/>
            <person name="Bowler C."/>
            <person name="Green B.R."/>
            <person name="Martinez D."/>
            <person name="Putnam N.H."/>
            <person name="Zhou S."/>
            <person name="Allen A.E."/>
            <person name="Apt K.E."/>
            <person name="Bechner M."/>
            <person name="Brzezinski M.A."/>
            <person name="Chaal B.K."/>
            <person name="Chiovitti A."/>
            <person name="Davis A.K."/>
            <person name="Demarest M.S."/>
            <person name="Detter J.C."/>
            <person name="Glavina T."/>
            <person name="Goodstein D."/>
            <person name="Hadi M.Z."/>
            <person name="Hellsten U."/>
            <person name="Hildebrand M."/>
            <person name="Jenkins B.D."/>
            <person name="Jurka J."/>
            <person name="Kapitonov V.V."/>
            <person name="Kroger N."/>
            <person name="Lau W.W."/>
            <person name="Lane T.W."/>
            <person name="Larimer F.W."/>
            <person name="Lippmeier J.C."/>
            <person name="Lucas S."/>
            <person name="Medina M."/>
            <person name="Montsant A."/>
            <person name="Obornik M."/>
            <person name="Parker M.S."/>
            <person name="Palenik B."/>
            <person name="Pazour G.J."/>
            <person name="Richardson P.M."/>
            <person name="Rynearson T.A."/>
            <person name="Saito M.A."/>
            <person name="Schwartz D.C."/>
            <person name="Thamatrakoln K."/>
            <person name="Valentin K."/>
            <person name="Vardi A."/>
            <person name="Wilkerson F.P."/>
            <person name="Rokhsar D.S."/>
        </authorList>
    </citation>
    <scope>NUCLEOTIDE SEQUENCE [LARGE SCALE GENOMIC DNA]</scope>
    <source>
        <strain evidence="7 8">CCMP1335</strain>
    </source>
</reference>
<evidence type="ECO:0000256" key="1">
    <source>
        <dbReference type="ARBA" id="ARBA00004123"/>
    </source>
</evidence>
<feature type="region of interest" description="Disordered" evidence="5">
    <location>
        <begin position="27"/>
        <end position="53"/>
    </location>
</feature>
<protein>
    <recommendedName>
        <fullName evidence="6">HSF-type DNA-binding domain-containing protein</fullName>
    </recommendedName>
</protein>
<evidence type="ECO:0000313" key="8">
    <source>
        <dbReference type="Proteomes" id="UP000001449"/>
    </source>
</evidence>
<keyword evidence="2" id="KW-0238">DNA-binding</keyword>
<dbReference type="Pfam" id="PF00447">
    <property type="entry name" value="HSF_DNA-bind"/>
    <property type="match status" value="1"/>
</dbReference>
<reference evidence="7 8" key="2">
    <citation type="journal article" date="2008" name="Nature">
        <title>The Phaeodactylum genome reveals the evolutionary history of diatom genomes.</title>
        <authorList>
            <person name="Bowler C."/>
            <person name="Allen A.E."/>
            <person name="Badger J.H."/>
            <person name="Grimwood J."/>
            <person name="Jabbari K."/>
            <person name="Kuo A."/>
            <person name="Maheswari U."/>
            <person name="Martens C."/>
            <person name="Maumus F."/>
            <person name="Otillar R.P."/>
            <person name="Rayko E."/>
            <person name="Salamov A."/>
            <person name="Vandepoele K."/>
            <person name="Beszteri B."/>
            <person name="Gruber A."/>
            <person name="Heijde M."/>
            <person name="Katinka M."/>
            <person name="Mock T."/>
            <person name="Valentin K."/>
            <person name="Verret F."/>
            <person name="Berges J.A."/>
            <person name="Brownlee C."/>
            <person name="Cadoret J.P."/>
            <person name="Chiovitti A."/>
            <person name="Choi C.J."/>
            <person name="Coesel S."/>
            <person name="De Martino A."/>
            <person name="Detter J.C."/>
            <person name="Durkin C."/>
            <person name="Falciatore A."/>
            <person name="Fournet J."/>
            <person name="Haruta M."/>
            <person name="Huysman M.J."/>
            <person name="Jenkins B.D."/>
            <person name="Jiroutova K."/>
            <person name="Jorgensen R.E."/>
            <person name="Joubert Y."/>
            <person name="Kaplan A."/>
            <person name="Kroger N."/>
            <person name="Kroth P.G."/>
            <person name="La Roche J."/>
            <person name="Lindquist E."/>
            <person name="Lommer M."/>
            <person name="Martin-Jezequel V."/>
            <person name="Lopez P.J."/>
            <person name="Lucas S."/>
            <person name="Mangogna M."/>
            <person name="McGinnis K."/>
            <person name="Medlin L.K."/>
            <person name="Montsant A."/>
            <person name="Oudot-Le Secq M.P."/>
            <person name="Napoli C."/>
            <person name="Obornik M."/>
            <person name="Parker M.S."/>
            <person name="Petit J.L."/>
            <person name="Porcel B.M."/>
            <person name="Poulsen N."/>
            <person name="Robison M."/>
            <person name="Rychlewski L."/>
            <person name="Rynearson T.A."/>
            <person name="Schmutz J."/>
            <person name="Shapiro H."/>
            <person name="Siaut M."/>
            <person name="Stanley M."/>
            <person name="Sussman M.R."/>
            <person name="Taylor A.R."/>
            <person name="Vardi A."/>
            <person name="von Dassow P."/>
            <person name="Vyverman W."/>
            <person name="Willis A."/>
            <person name="Wyrwicz L.S."/>
            <person name="Rokhsar D.S."/>
            <person name="Weissenbach J."/>
            <person name="Armbrust E.V."/>
            <person name="Green B.R."/>
            <person name="Van de Peer Y."/>
            <person name="Grigoriev I.V."/>
        </authorList>
    </citation>
    <scope>NUCLEOTIDE SEQUENCE [LARGE SCALE GENOMIC DNA]</scope>
    <source>
        <strain evidence="7 8">CCMP1335</strain>
    </source>
</reference>
<dbReference type="GO" id="GO:0005634">
    <property type="term" value="C:nucleus"/>
    <property type="evidence" value="ECO:0007669"/>
    <property type="project" value="UniProtKB-SubCell"/>
</dbReference>
<dbReference type="InterPro" id="IPR000232">
    <property type="entry name" value="HSF_DNA-bd"/>
</dbReference>
<dbReference type="EMBL" id="CM000641">
    <property type="protein sequence ID" value="EED93475.1"/>
    <property type="molecule type" value="Genomic_DNA"/>
</dbReference>
<dbReference type="HOGENOM" id="CLU_578111_0_0_1"/>
<dbReference type="GO" id="GO:0043565">
    <property type="term" value="F:sequence-specific DNA binding"/>
    <property type="evidence" value="ECO:0007669"/>
    <property type="project" value="InterPro"/>
</dbReference>
<name>B8C083_THAPS</name>
<dbReference type="eggNOG" id="KOG0627">
    <property type="taxonomic scope" value="Eukaryota"/>
</dbReference>
<feature type="domain" description="HSF-type DNA-binding" evidence="6">
    <location>
        <begin position="108"/>
        <end position="203"/>
    </location>
</feature>